<dbReference type="InterPro" id="IPR007373">
    <property type="entry name" value="Thiamin_PyroPKinase_B1-bd"/>
</dbReference>
<proteinExistence type="predicted"/>
<dbReference type="NCBIfam" id="TIGR01378">
    <property type="entry name" value="thi_PPkinase"/>
    <property type="match status" value="1"/>
</dbReference>
<dbReference type="Proteomes" id="UP001595987">
    <property type="component" value="Unassembled WGS sequence"/>
</dbReference>
<dbReference type="GO" id="GO:0004788">
    <property type="term" value="F:thiamine diphosphokinase activity"/>
    <property type="evidence" value="ECO:0007669"/>
    <property type="project" value="UniProtKB-EC"/>
</dbReference>
<sequence>MRVLIVAGMPAFLAGMTFDKTIGVDRGNVILLENRLPVDVAVGDFDSISSIEFDKVKRIAKELIKLPAEKDDTDLEVALDYAIQHYPGAEITIAGALGGRLDHMLTNIYLPLTEKYSEYSERISLVDNKNIMRYLRAGKHILPRIADKKYIGFMQVGTEDTLAIENAKYPLKAEDNFKEIYASNEFIDENMTVSFTKGNVIVIYSGD</sequence>
<dbReference type="Pfam" id="PF04263">
    <property type="entry name" value="TPK_catalytic"/>
    <property type="match status" value="1"/>
</dbReference>
<dbReference type="InterPro" id="IPR006282">
    <property type="entry name" value="Thi_PPkinase"/>
</dbReference>
<dbReference type="EMBL" id="JBHSGD010000004">
    <property type="protein sequence ID" value="MFC4652139.1"/>
    <property type="molecule type" value="Genomic_DNA"/>
</dbReference>
<dbReference type="SUPFAM" id="SSF63999">
    <property type="entry name" value="Thiamin pyrophosphokinase, catalytic domain"/>
    <property type="match status" value="1"/>
</dbReference>
<name>A0ABV9JBS7_9LACT</name>
<reference evidence="8" key="1">
    <citation type="journal article" date="2019" name="Int. J. Syst. Evol. Microbiol.">
        <title>The Global Catalogue of Microorganisms (GCM) 10K type strain sequencing project: providing services to taxonomists for standard genome sequencing and annotation.</title>
        <authorList>
            <consortium name="The Broad Institute Genomics Platform"/>
            <consortium name="The Broad Institute Genome Sequencing Center for Infectious Disease"/>
            <person name="Wu L."/>
            <person name="Ma J."/>
        </authorList>
    </citation>
    <scope>NUCLEOTIDE SEQUENCE [LARGE SCALE GENOMIC DNA]</scope>
    <source>
        <strain evidence="8">CCUG 63287</strain>
    </source>
</reference>
<dbReference type="RefSeq" id="WP_213533316.1">
    <property type="nucleotide sequence ID" value="NZ_BOVQ01000002.1"/>
</dbReference>
<dbReference type="Pfam" id="PF04265">
    <property type="entry name" value="TPK_B1_binding"/>
    <property type="match status" value="1"/>
</dbReference>
<evidence type="ECO:0000259" key="6">
    <source>
        <dbReference type="SMART" id="SM00983"/>
    </source>
</evidence>
<dbReference type="InterPro" id="IPR036759">
    <property type="entry name" value="TPK_catalytic_sf"/>
</dbReference>
<dbReference type="Gene3D" id="3.40.50.10240">
    <property type="entry name" value="Thiamin pyrophosphokinase, catalytic domain"/>
    <property type="match status" value="1"/>
</dbReference>
<keyword evidence="4" id="KW-0067">ATP-binding</keyword>
<accession>A0ABV9JBS7</accession>
<dbReference type="SMART" id="SM00983">
    <property type="entry name" value="TPK_B1_binding"/>
    <property type="match status" value="1"/>
</dbReference>
<dbReference type="PANTHER" id="PTHR41299:SF1">
    <property type="entry name" value="THIAMINE PYROPHOSPHOKINASE"/>
    <property type="match status" value="1"/>
</dbReference>
<dbReference type="InterPro" id="IPR053149">
    <property type="entry name" value="TPK"/>
</dbReference>
<keyword evidence="2" id="KW-0547">Nucleotide-binding</keyword>
<gene>
    <name evidence="7" type="ORF">ACFO26_04385</name>
</gene>
<dbReference type="CDD" id="cd07995">
    <property type="entry name" value="TPK"/>
    <property type="match status" value="1"/>
</dbReference>
<evidence type="ECO:0000313" key="7">
    <source>
        <dbReference type="EMBL" id="MFC4652139.1"/>
    </source>
</evidence>
<keyword evidence="8" id="KW-1185">Reference proteome</keyword>
<evidence type="ECO:0000256" key="1">
    <source>
        <dbReference type="ARBA" id="ARBA00022679"/>
    </source>
</evidence>
<evidence type="ECO:0000256" key="4">
    <source>
        <dbReference type="ARBA" id="ARBA00022840"/>
    </source>
</evidence>
<evidence type="ECO:0000256" key="2">
    <source>
        <dbReference type="ARBA" id="ARBA00022741"/>
    </source>
</evidence>
<protein>
    <recommendedName>
        <fullName evidence="5">Thiamine diphosphokinase</fullName>
        <ecNumber evidence="5">2.7.6.2</ecNumber>
    </recommendedName>
</protein>
<dbReference type="InterPro" id="IPR007371">
    <property type="entry name" value="TPK_catalytic"/>
</dbReference>
<keyword evidence="3" id="KW-0418">Kinase</keyword>
<organism evidence="7 8">
    <name type="scientific">Lactococcus nasutitermitis</name>
    <dbReference type="NCBI Taxonomy" id="1652957"/>
    <lineage>
        <taxon>Bacteria</taxon>
        <taxon>Bacillati</taxon>
        <taxon>Bacillota</taxon>
        <taxon>Bacilli</taxon>
        <taxon>Lactobacillales</taxon>
        <taxon>Streptococcaceae</taxon>
        <taxon>Lactococcus</taxon>
    </lineage>
</organism>
<evidence type="ECO:0000256" key="5">
    <source>
        <dbReference type="NCBIfam" id="TIGR01378"/>
    </source>
</evidence>
<evidence type="ECO:0000313" key="8">
    <source>
        <dbReference type="Proteomes" id="UP001595987"/>
    </source>
</evidence>
<dbReference type="PANTHER" id="PTHR41299">
    <property type="entry name" value="THIAMINE PYROPHOSPHOKINASE"/>
    <property type="match status" value="1"/>
</dbReference>
<evidence type="ECO:0000256" key="3">
    <source>
        <dbReference type="ARBA" id="ARBA00022777"/>
    </source>
</evidence>
<dbReference type="EC" id="2.7.6.2" evidence="5"/>
<keyword evidence="1 7" id="KW-0808">Transferase</keyword>
<feature type="domain" description="Thiamin pyrophosphokinase thiamin-binding" evidence="6">
    <location>
        <begin position="138"/>
        <end position="201"/>
    </location>
</feature>
<comment type="caution">
    <text evidence="7">The sequence shown here is derived from an EMBL/GenBank/DDBJ whole genome shotgun (WGS) entry which is preliminary data.</text>
</comment>